<evidence type="ECO:0000313" key="3">
    <source>
        <dbReference type="Proteomes" id="UP001500443"/>
    </source>
</evidence>
<dbReference type="Proteomes" id="UP001500443">
    <property type="component" value="Unassembled WGS sequence"/>
</dbReference>
<gene>
    <name evidence="2" type="ORF">GCM10009802_00180</name>
</gene>
<evidence type="ECO:0000256" key="1">
    <source>
        <dbReference type="SAM" id="MobiDB-lite"/>
    </source>
</evidence>
<proteinExistence type="predicted"/>
<evidence type="ECO:0000313" key="2">
    <source>
        <dbReference type="EMBL" id="GAA2106204.1"/>
    </source>
</evidence>
<comment type="caution">
    <text evidence="2">The sequence shown here is derived from an EMBL/GenBank/DDBJ whole genome shotgun (WGS) entry which is preliminary data.</text>
</comment>
<dbReference type="EMBL" id="BAAAPF010000001">
    <property type="protein sequence ID" value="GAA2106204.1"/>
    <property type="molecule type" value="Genomic_DNA"/>
</dbReference>
<sequence length="106" mass="11467">MRYRVSFVVGIAVGYVLGSRAGRERYEQLRKAAQQFSESPAVRNAAEAAALTGRDAVTKAASSISVKFADVVPENFASRMHLRHGNGHANGGSRREEADDWGTTNT</sequence>
<feature type="region of interest" description="Disordered" evidence="1">
    <location>
        <begin position="82"/>
        <end position="106"/>
    </location>
</feature>
<organism evidence="2 3">
    <name type="scientific">Streptomyces synnematoformans</name>
    <dbReference type="NCBI Taxonomy" id="415721"/>
    <lineage>
        <taxon>Bacteria</taxon>
        <taxon>Bacillati</taxon>
        <taxon>Actinomycetota</taxon>
        <taxon>Actinomycetes</taxon>
        <taxon>Kitasatosporales</taxon>
        <taxon>Streptomycetaceae</taxon>
        <taxon>Streptomyces</taxon>
    </lineage>
</organism>
<accession>A0ABP5IT75</accession>
<dbReference type="RefSeq" id="WP_344286520.1">
    <property type="nucleotide sequence ID" value="NZ_BAAAPF010000001.1"/>
</dbReference>
<name>A0ABP5IT75_9ACTN</name>
<reference evidence="3" key="1">
    <citation type="journal article" date="2019" name="Int. J. Syst. Evol. Microbiol.">
        <title>The Global Catalogue of Microorganisms (GCM) 10K type strain sequencing project: providing services to taxonomists for standard genome sequencing and annotation.</title>
        <authorList>
            <consortium name="The Broad Institute Genomics Platform"/>
            <consortium name="The Broad Institute Genome Sequencing Center for Infectious Disease"/>
            <person name="Wu L."/>
            <person name="Ma J."/>
        </authorList>
    </citation>
    <scope>NUCLEOTIDE SEQUENCE [LARGE SCALE GENOMIC DNA]</scope>
    <source>
        <strain evidence="3">JCM 15481</strain>
    </source>
</reference>
<keyword evidence="3" id="KW-1185">Reference proteome</keyword>
<protein>
    <submittedName>
        <fullName evidence="2">YtxH domain-containing protein</fullName>
    </submittedName>
</protein>